<accession>A0A2P5WM37</accession>
<dbReference type="AlphaFoldDB" id="A0A2P5WM37"/>
<proteinExistence type="predicted"/>
<sequence>MYDNSMPKGVPGLEIGKTTGPKKWESIAGKVRKVPPCPGETKLPLLPSPVPPISLYLGPLGEALFP</sequence>
<reference evidence="2 3" key="1">
    <citation type="submission" date="2015-01" db="EMBL/GenBank/DDBJ databases">
        <title>Genome of allotetraploid Gossypium barbadense reveals genomic plasticity and fiber elongation in cotton evolution.</title>
        <authorList>
            <person name="Chen X."/>
            <person name="Liu X."/>
            <person name="Zhao B."/>
            <person name="Zheng H."/>
            <person name="Hu Y."/>
            <person name="Lu G."/>
            <person name="Yang C."/>
            <person name="Chen J."/>
            <person name="Shan C."/>
            <person name="Zhang L."/>
            <person name="Zhou Y."/>
            <person name="Wang L."/>
            <person name="Guo W."/>
            <person name="Bai Y."/>
            <person name="Ruan J."/>
            <person name="Shangguan X."/>
            <person name="Mao Y."/>
            <person name="Jiang J."/>
            <person name="Zhu Y."/>
            <person name="Lei J."/>
            <person name="Kang H."/>
            <person name="Chen S."/>
            <person name="He X."/>
            <person name="Wang R."/>
            <person name="Wang Y."/>
            <person name="Chen J."/>
            <person name="Wang L."/>
            <person name="Yu S."/>
            <person name="Wang B."/>
            <person name="Wei J."/>
            <person name="Song S."/>
            <person name="Lu X."/>
            <person name="Gao Z."/>
            <person name="Gu W."/>
            <person name="Deng X."/>
            <person name="Ma D."/>
            <person name="Wang S."/>
            <person name="Liang W."/>
            <person name="Fang L."/>
            <person name="Cai C."/>
            <person name="Zhu X."/>
            <person name="Zhou B."/>
            <person name="Zhang Y."/>
            <person name="Chen Z."/>
            <person name="Xu S."/>
            <person name="Zhu R."/>
            <person name="Wang S."/>
            <person name="Zhang T."/>
            <person name="Zhao G."/>
        </authorList>
    </citation>
    <scope>NUCLEOTIDE SEQUENCE [LARGE SCALE GENOMIC DNA]</scope>
    <source>
        <strain evidence="3">cv. Xinhai21</strain>
        <tissue evidence="2">Leaf</tissue>
    </source>
</reference>
<feature type="region of interest" description="Disordered" evidence="1">
    <location>
        <begin position="1"/>
        <end position="21"/>
    </location>
</feature>
<gene>
    <name evidence="2" type="ORF">GOBAR_AA28546</name>
</gene>
<organism evidence="2 3">
    <name type="scientific">Gossypium barbadense</name>
    <name type="common">Sea Island cotton</name>
    <name type="synonym">Hibiscus barbadensis</name>
    <dbReference type="NCBI Taxonomy" id="3634"/>
    <lineage>
        <taxon>Eukaryota</taxon>
        <taxon>Viridiplantae</taxon>
        <taxon>Streptophyta</taxon>
        <taxon>Embryophyta</taxon>
        <taxon>Tracheophyta</taxon>
        <taxon>Spermatophyta</taxon>
        <taxon>Magnoliopsida</taxon>
        <taxon>eudicotyledons</taxon>
        <taxon>Gunneridae</taxon>
        <taxon>Pentapetalae</taxon>
        <taxon>rosids</taxon>
        <taxon>malvids</taxon>
        <taxon>Malvales</taxon>
        <taxon>Malvaceae</taxon>
        <taxon>Malvoideae</taxon>
        <taxon>Gossypium</taxon>
    </lineage>
</organism>
<dbReference type="Proteomes" id="UP000239757">
    <property type="component" value="Unassembled WGS sequence"/>
</dbReference>
<evidence type="ECO:0000313" key="3">
    <source>
        <dbReference type="Proteomes" id="UP000239757"/>
    </source>
</evidence>
<dbReference type="EMBL" id="KZ667135">
    <property type="protein sequence ID" value="PPR92130.1"/>
    <property type="molecule type" value="Genomic_DNA"/>
</dbReference>
<protein>
    <submittedName>
        <fullName evidence="2">Uncharacterized protein</fullName>
    </submittedName>
</protein>
<name>A0A2P5WM37_GOSBA</name>
<evidence type="ECO:0000256" key="1">
    <source>
        <dbReference type="SAM" id="MobiDB-lite"/>
    </source>
</evidence>
<evidence type="ECO:0000313" key="2">
    <source>
        <dbReference type="EMBL" id="PPR92130.1"/>
    </source>
</evidence>